<dbReference type="PANTHER" id="PTHR24223:SF456">
    <property type="entry name" value="MULTIDRUG RESISTANCE-ASSOCIATED PROTEIN LETHAL(2)03659"/>
    <property type="match status" value="1"/>
</dbReference>
<dbReference type="FunFam" id="1.20.1560.10:FF:000026">
    <property type="entry name" value="Multidrug resistance-associated protein lethal(2)03659"/>
    <property type="match status" value="1"/>
</dbReference>
<dbReference type="InterPro" id="IPR017871">
    <property type="entry name" value="ABC_transporter-like_CS"/>
</dbReference>
<keyword evidence="9 10" id="KW-0472">Membrane</keyword>
<organism evidence="13 14">
    <name type="scientific">Leptidea sinapis</name>
    <dbReference type="NCBI Taxonomy" id="189913"/>
    <lineage>
        <taxon>Eukaryota</taxon>
        <taxon>Metazoa</taxon>
        <taxon>Ecdysozoa</taxon>
        <taxon>Arthropoda</taxon>
        <taxon>Hexapoda</taxon>
        <taxon>Insecta</taxon>
        <taxon>Pterygota</taxon>
        <taxon>Neoptera</taxon>
        <taxon>Endopterygota</taxon>
        <taxon>Lepidoptera</taxon>
        <taxon>Glossata</taxon>
        <taxon>Ditrysia</taxon>
        <taxon>Papilionoidea</taxon>
        <taxon>Pieridae</taxon>
        <taxon>Dismorphiinae</taxon>
        <taxon>Leptidea</taxon>
    </lineage>
</organism>
<dbReference type="Pfam" id="PF00664">
    <property type="entry name" value="ABC_membrane"/>
    <property type="match status" value="2"/>
</dbReference>
<dbReference type="InterPro" id="IPR044746">
    <property type="entry name" value="ABCC_6TM_D1"/>
</dbReference>
<feature type="transmembrane region" description="Helical" evidence="10">
    <location>
        <begin position="92"/>
        <end position="110"/>
    </location>
</feature>
<dbReference type="SUPFAM" id="SSF90123">
    <property type="entry name" value="ABC transporter transmembrane region"/>
    <property type="match status" value="2"/>
</dbReference>
<feature type="domain" description="ABC transmembrane type-1" evidence="12">
    <location>
        <begin position="100"/>
        <end position="354"/>
    </location>
</feature>
<evidence type="ECO:0000256" key="2">
    <source>
        <dbReference type="ARBA" id="ARBA00009726"/>
    </source>
</evidence>
<evidence type="ECO:0000259" key="12">
    <source>
        <dbReference type="PROSITE" id="PS50929"/>
    </source>
</evidence>
<dbReference type="EMBL" id="FZQP02001892">
    <property type="protein sequence ID" value="VVC94160.1"/>
    <property type="molecule type" value="Genomic_DNA"/>
</dbReference>
<dbReference type="GO" id="GO:0005524">
    <property type="term" value="F:ATP binding"/>
    <property type="evidence" value="ECO:0007669"/>
    <property type="project" value="UniProtKB-KW"/>
</dbReference>
<dbReference type="Gene3D" id="3.40.50.300">
    <property type="entry name" value="P-loop containing nucleotide triphosphate hydrolases"/>
    <property type="match status" value="2"/>
</dbReference>
<evidence type="ECO:0000256" key="3">
    <source>
        <dbReference type="ARBA" id="ARBA00022448"/>
    </source>
</evidence>
<dbReference type="InterPro" id="IPR011527">
    <property type="entry name" value="ABC1_TM_dom"/>
</dbReference>
<feature type="domain" description="ABC transporter" evidence="11">
    <location>
        <begin position="1088"/>
        <end position="1315"/>
    </location>
</feature>
<evidence type="ECO:0000256" key="9">
    <source>
        <dbReference type="ARBA" id="ARBA00023136"/>
    </source>
</evidence>
<feature type="transmembrane region" description="Helical" evidence="10">
    <location>
        <begin position="363"/>
        <end position="384"/>
    </location>
</feature>
<keyword evidence="14" id="KW-1185">Reference proteome</keyword>
<dbReference type="InterPro" id="IPR027417">
    <property type="entry name" value="P-loop_NTPase"/>
</dbReference>
<reference evidence="13 14" key="1">
    <citation type="submission" date="2017-07" db="EMBL/GenBank/DDBJ databases">
        <authorList>
            <person name="Talla V."/>
            <person name="Backstrom N."/>
        </authorList>
    </citation>
    <scope>NUCLEOTIDE SEQUENCE [LARGE SCALE GENOMIC DNA]</scope>
</reference>
<proteinExistence type="inferred from homology"/>
<keyword evidence="4 10" id="KW-0812">Transmembrane</keyword>
<feature type="transmembrane region" description="Helical" evidence="10">
    <location>
        <begin position="335"/>
        <end position="357"/>
    </location>
</feature>
<evidence type="ECO:0000256" key="8">
    <source>
        <dbReference type="ARBA" id="ARBA00022989"/>
    </source>
</evidence>
<gene>
    <name evidence="13" type="ORF">LSINAPIS_LOCUS6171</name>
</gene>
<dbReference type="FunFam" id="3.40.50.300:FF:000973">
    <property type="entry name" value="Multidrug resistance-associated protein 4"/>
    <property type="match status" value="1"/>
</dbReference>
<keyword evidence="5" id="KW-0677">Repeat</keyword>
<dbReference type="InterPro" id="IPR050173">
    <property type="entry name" value="ABC_transporter_C-like"/>
</dbReference>
<feature type="transmembrane region" description="Helical" evidence="10">
    <location>
        <begin position="237"/>
        <end position="257"/>
    </location>
</feature>
<feature type="domain" description="ABC transmembrane type-1" evidence="12">
    <location>
        <begin position="752"/>
        <end position="1049"/>
    </location>
</feature>
<dbReference type="InterPro" id="IPR036640">
    <property type="entry name" value="ABC1_TM_sf"/>
</dbReference>
<dbReference type="SMART" id="SM00382">
    <property type="entry name" value="AAA"/>
    <property type="match status" value="2"/>
</dbReference>
<dbReference type="FunFam" id="1.20.1560.10:FF:000014">
    <property type="entry name" value="Multidrug resistance-associated protein member 4"/>
    <property type="match status" value="1"/>
</dbReference>
<protein>
    <submittedName>
        <fullName evidence="13">Uncharacterized protein</fullName>
    </submittedName>
</protein>
<feature type="transmembrane region" description="Helical" evidence="10">
    <location>
        <begin position="1018"/>
        <end position="1041"/>
    </location>
</feature>
<dbReference type="CDD" id="cd03244">
    <property type="entry name" value="ABCC_MRP_domain2"/>
    <property type="match status" value="1"/>
</dbReference>
<evidence type="ECO:0000256" key="7">
    <source>
        <dbReference type="ARBA" id="ARBA00022840"/>
    </source>
</evidence>
<keyword evidence="7" id="KW-0067">ATP-binding</keyword>
<dbReference type="PROSITE" id="PS50929">
    <property type="entry name" value="ABC_TM1F"/>
    <property type="match status" value="2"/>
</dbReference>
<keyword evidence="6" id="KW-0547">Nucleotide-binding</keyword>
<evidence type="ECO:0000256" key="6">
    <source>
        <dbReference type="ARBA" id="ARBA00022741"/>
    </source>
</evidence>
<dbReference type="Pfam" id="PF00005">
    <property type="entry name" value="ABC_tran"/>
    <property type="match status" value="2"/>
</dbReference>
<dbReference type="PROSITE" id="PS50893">
    <property type="entry name" value="ABC_TRANSPORTER_2"/>
    <property type="match status" value="2"/>
</dbReference>
<dbReference type="PROSITE" id="PS00211">
    <property type="entry name" value="ABC_TRANSPORTER_1"/>
    <property type="match status" value="2"/>
</dbReference>
<dbReference type="GO" id="GO:0016020">
    <property type="term" value="C:membrane"/>
    <property type="evidence" value="ECO:0007669"/>
    <property type="project" value="UniProtKB-SubCell"/>
</dbReference>
<evidence type="ECO:0000256" key="10">
    <source>
        <dbReference type="SAM" id="Phobius"/>
    </source>
</evidence>
<dbReference type="Proteomes" id="UP000324832">
    <property type="component" value="Unassembled WGS sequence"/>
</dbReference>
<dbReference type="GO" id="GO:0140359">
    <property type="term" value="F:ABC-type transporter activity"/>
    <property type="evidence" value="ECO:0007669"/>
    <property type="project" value="InterPro"/>
</dbReference>
<feature type="transmembrane region" description="Helical" evidence="10">
    <location>
        <begin position="746"/>
        <end position="770"/>
    </location>
</feature>
<keyword evidence="3" id="KW-0813">Transport</keyword>
<feature type="transmembrane region" description="Helical" evidence="10">
    <location>
        <begin position="990"/>
        <end position="1012"/>
    </location>
</feature>
<evidence type="ECO:0000313" key="14">
    <source>
        <dbReference type="Proteomes" id="UP000324832"/>
    </source>
</evidence>
<dbReference type="CDD" id="cd18579">
    <property type="entry name" value="ABC_6TM_ABCC_D1"/>
    <property type="match status" value="1"/>
</dbReference>
<name>A0A5E4QAV0_9NEOP</name>
<feature type="transmembrane region" description="Helical" evidence="10">
    <location>
        <begin position="209"/>
        <end position="231"/>
    </location>
</feature>
<evidence type="ECO:0000256" key="1">
    <source>
        <dbReference type="ARBA" id="ARBA00004141"/>
    </source>
</evidence>
<feature type="transmembrane region" description="Helical" evidence="10">
    <location>
        <begin position="21"/>
        <end position="39"/>
    </location>
</feature>
<feature type="transmembrane region" description="Helical" evidence="10">
    <location>
        <begin position="804"/>
        <end position="825"/>
    </location>
</feature>
<dbReference type="Gene3D" id="1.20.1560.10">
    <property type="entry name" value="ABC transporter type 1, transmembrane domain"/>
    <property type="match status" value="2"/>
</dbReference>
<dbReference type="FunFam" id="3.40.50.300:FF:000163">
    <property type="entry name" value="Multidrug resistance-associated protein member 4"/>
    <property type="match status" value="1"/>
</dbReference>
<dbReference type="GO" id="GO:0016887">
    <property type="term" value="F:ATP hydrolysis activity"/>
    <property type="evidence" value="ECO:0007669"/>
    <property type="project" value="InterPro"/>
</dbReference>
<evidence type="ECO:0000256" key="5">
    <source>
        <dbReference type="ARBA" id="ARBA00022737"/>
    </source>
</evidence>
<sequence>MDRNKMDVNKTEAGVKVRSKPNVFSSFFICWVLPIFLIGNKRDVEEDDLIIPNKPYDSEDLGEKLERNWIKEYEKALRDGRDPSLWRALSNTFWLAYMPGAVLLLINTIARTVQPILFTQLLTYWSVNAAITRDEAGYYALGMLACNFVGFMAQHHNGQFVGRFSLKMKIACSSLIYRKVLRMSQLSLGDVAAGKLVNLLSNDVARFDLAFMFLHYIWLVPLQLGIVMYFLYDIGGYAPFVGLFGVILLILPIQATLTKYTATIRRVVAERTDRRIKLMSEIISGIQVIKMYAWEKSFQKIVTAVRKHELSAIKKSMFVRSVFLGFMMFAERTTVFFTALTIILSGGIVAATVIYPIKLFLSIIQTNLTFILPLAIASISELNVSLERLKNVLIMDERDDLTVLPKSENSSEKRLAVYSISNNIPKLGVNNNDVKENETRLSILSVNSQVGLELNNVCATWSRPNDANDFQMTLKNISLRLRKGKLCAVIGPVGSGKSTLLQVILRELPACKGTLSVNGSLSYSCQESWLFPATVRENIIFGLPYDKEKYKEVCRVCCLLPDFKQFPYDDLTLVGERGVQLSGGQRARINLARAVYREADIYLLDDPLSAVDANVGRLLFEECIMGYLRGKTCILVTHQIHFIKDVDVIVILNEGSVENIGSFDDLIKSEKEFATLLSSLGDKDEQENKNDDVKVVRILRGTSRASVKSEDASKIEKEQVLEAEEREKGNLKWEVVFKYLKAVQSWAWVTMAFSFILLNQAGAIFCDYWLSFWTNEVDRYEQELPAGESPDSSLDVQMGPLTTAQYLIVFGATIAYLIVFTNVRITGFVVMATRASQNLHNNMFKNLISALMRFFDTNPSGRVLNRFSKDMGSMDELLPRSFLEMIQMYLFALSVLLLNAIALPWTLIPTIILLIIFFLLFRWYLKAAQAVKRLENTTKSPVFGMISSTITGLSTIRSSNSQNRLLKMFNDAQDSNTSAFFTFIGGSSAFGLYLDAICLVYLAAIIAVFLFIDLGEAIPVGNVGLAVSQSMAMTMVLQMAARITADLLAQMTSVERVLEYTNLPPEENMEDGPSMPPQKWPTEGKISFEKVNLRYSLEEVPVLKDLNFHIQGGWKVGVVGRTGAGKSSLIAAIFRLASVEGKIMIDGIDTQDVAKNVLRSKISIIPQEPVLFSASLRYNLDPFDSYSDDEIWRALEQVELKEAVPALDFKVSEGGSNFSVGQRQLVCLARAILRSNQILIMDEATANVDPQTDELIQKTIRHIFSSCTVLTIAHRLNTIMDSDRVLVMNKGEVAEFDHPYTLLLNPNSLFTFMVNETGDSMSRVLFETAKAKYQSENTETVAAEDKKTL</sequence>
<feature type="domain" description="ABC transporter" evidence="11">
    <location>
        <begin position="452"/>
        <end position="679"/>
    </location>
</feature>
<comment type="similarity">
    <text evidence="2">Belongs to the ABC transporter superfamily. ABCC family. Conjugate transporter (TC 3.A.1.208) subfamily.</text>
</comment>
<evidence type="ECO:0000256" key="4">
    <source>
        <dbReference type="ARBA" id="ARBA00022692"/>
    </source>
</evidence>
<comment type="subcellular location">
    <subcellularLocation>
        <location evidence="1">Membrane</location>
        <topology evidence="1">Multi-pass membrane protein</topology>
    </subcellularLocation>
</comment>
<evidence type="ECO:0000259" key="11">
    <source>
        <dbReference type="PROSITE" id="PS50893"/>
    </source>
</evidence>
<dbReference type="SUPFAM" id="SSF52540">
    <property type="entry name" value="P-loop containing nucleoside triphosphate hydrolases"/>
    <property type="match status" value="2"/>
</dbReference>
<dbReference type="InterPro" id="IPR003439">
    <property type="entry name" value="ABC_transporter-like_ATP-bd"/>
</dbReference>
<evidence type="ECO:0000313" key="13">
    <source>
        <dbReference type="EMBL" id="VVC94160.1"/>
    </source>
</evidence>
<keyword evidence="8 10" id="KW-1133">Transmembrane helix</keyword>
<dbReference type="InterPro" id="IPR003593">
    <property type="entry name" value="AAA+_ATPase"/>
</dbReference>
<accession>A0A5E4QAV0</accession>
<dbReference type="CDD" id="cd03250">
    <property type="entry name" value="ABCC_MRP_domain1"/>
    <property type="match status" value="1"/>
</dbReference>
<dbReference type="PANTHER" id="PTHR24223">
    <property type="entry name" value="ATP-BINDING CASSETTE SUB-FAMILY C"/>
    <property type="match status" value="1"/>
</dbReference>